<dbReference type="SUPFAM" id="SSF53822">
    <property type="entry name" value="Periplasmic binding protein-like I"/>
    <property type="match status" value="1"/>
</dbReference>
<dbReference type="Gene3D" id="1.20.58.390">
    <property type="entry name" value="Neurotransmitter-gated ion-channel transmembrane domain"/>
    <property type="match status" value="1"/>
</dbReference>
<dbReference type="GO" id="GO:0016020">
    <property type="term" value="C:membrane"/>
    <property type="evidence" value="ECO:0007669"/>
    <property type="project" value="UniProtKB-SubCell"/>
</dbReference>
<dbReference type="GO" id="GO:0005230">
    <property type="term" value="F:extracellular ligand-gated monoatomic ion channel activity"/>
    <property type="evidence" value="ECO:0007669"/>
    <property type="project" value="InterPro"/>
</dbReference>
<dbReference type="AlphaFoldDB" id="A0A1G7NHZ4"/>
<keyword evidence="4" id="KW-0812">Transmembrane</keyword>
<dbReference type="InterPro" id="IPR028081">
    <property type="entry name" value="Leu-bd"/>
</dbReference>
<accession>A0A1G7NHZ4</accession>
<dbReference type="EMBL" id="FNCE01000002">
    <property type="protein sequence ID" value="SDF72860.1"/>
    <property type="molecule type" value="Genomic_DNA"/>
</dbReference>
<keyword evidence="8" id="KW-1185">Reference proteome</keyword>
<feature type="signal peptide" evidence="5">
    <location>
        <begin position="1"/>
        <end position="30"/>
    </location>
</feature>
<dbReference type="InterPro" id="IPR028082">
    <property type="entry name" value="Peripla_BP_I"/>
</dbReference>
<dbReference type="Gene3D" id="2.70.170.10">
    <property type="entry name" value="Neurotransmitter-gated ion-channel ligand-binding domain"/>
    <property type="match status" value="1"/>
</dbReference>
<evidence type="ECO:0000256" key="4">
    <source>
        <dbReference type="SAM" id="Phobius"/>
    </source>
</evidence>
<dbReference type="PANTHER" id="PTHR47151:SF2">
    <property type="entry name" value="AMINO ACID BINDING PROTEIN"/>
    <property type="match status" value="1"/>
</dbReference>
<evidence type="ECO:0000313" key="8">
    <source>
        <dbReference type="Proteomes" id="UP000199415"/>
    </source>
</evidence>
<evidence type="ECO:0000256" key="3">
    <source>
        <dbReference type="ARBA" id="ARBA00022729"/>
    </source>
</evidence>
<keyword evidence="3 5" id="KW-0732">Signal</keyword>
<feature type="transmembrane region" description="Helical" evidence="4">
    <location>
        <begin position="691"/>
        <end position="711"/>
    </location>
</feature>
<evidence type="ECO:0000256" key="5">
    <source>
        <dbReference type="SAM" id="SignalP"/>
    </source>
</evidence>
<comment type="subcellular location">
    <subcellularLocation>
        <location evidence="1">Membrane</location>
        <topology evidence="1">Multi-pass membrane protein</topology>
    </subcellularLocation>
</comment>
<feature type="transmembrane region" description="Helical" evidence="4">
    <location>
        <begin position="626"/>
        <end position="647"/>
    </location>
</feature>
<dbReference type="Gene3D" id="3.40.50.2300">
    <property type="match status" value="2"/>
</dbReference>
<keyword evidence="4" id="KW-0472">Membrane</keyword>
<proteinExistence type="inferred from homology"/>
<comment type="similarity">
    <text evidence="2">Belongs to the leucine-binding protein family.</text>
</comment>
<dbReference type="InterPro" id="IPR036719">
    <property type="entry name" value="Neuro-gated_channel_TM_sf"/>
</dbReference>
<dbReference type="PANTHER" id="PTHR47151">
    <property type="entry name" value="LEU/ILE/VAL-BINDING ABC TRANSPORTER SUBUNIT"/>
    <property type="match status" value="1"/>
</dbReference>
<evidence type="ECO:0000313" key="7">
    <source>
        <dbReference type="EMBL" id="SDF72860.1"/>
    </source>
</evidence>
<dbReference type="CDD" id="cd19985">
    <property type="entry name" value="PBP1_ABC_HAAT-like"/>
    <property type="match status" value="1"/>
</dbReference>
<dbReference type="SUPFAM" id="SSF90112">
    <property type="entry name" value="Neurotransmitter-gated ion-channel transmembrane pore"/>
    <property type="match status" value="1"/>
</dbReference>
<dbReference type="RefSeq" id="WP_176758502.1">
    <property type="nucleotide sequence ID" value="NZ_FNCE01000002.1"/>
</dbReference>
<evidence type="ECO:0000256" key="1">
    <source>
        <dbReference type="ARBA" id="ARBA00004141"/>
    </source>
</evidence>
<name>A0A1G7NHZ4_9PROT</name>
<feature type="domain" description="Leucine-binding protein" evidence="6">
    <location>
        <begin position="34"/>
        <end position="387"/>
    </location>
</feature>
<reference evidence="7 8" key="1">
    <citation type="submission" date="2016-10" db="EMBL/GenBank/DDBJ databases">
        <authorList>
            <person name="de Groot N.N."/>
        </authorList>
    </citation>
    <scope>NUCLEOTIDE SEQUENCE [LARGE SCALE GENOMIC DNA]</scope>
    <source>
        <strain evidence="7 8">DSM 25584</strain>
    </source>
</reference>
<organism evidence="7 8">
    <name type="scientific">Limimonas halophila</name>
    <dbReference type="NCBI Taxonomy" id="1082479"/>
    <lineage>
        <taxon>Bacteria</taxon>
        <taxon>Pseudomonadati</taxon>
        <taxon>Pseudomonadota</taxon>
        <taxon>Alphaproteobacteria</taxon>
        <taxon>Rhodospirillales</taxon>
        <taxon>Rhodovibrionaceae</taxon>
        <taxon>Limimonas</taxon>
    </lineage>
</organism>
<feature type="transmembrane region" description="Helical" evidence="4">
    <location>
        <begin position="654"/>
        <end position="671"/>
    </location>
</feature>
<protein>
    <submittedName>
        <fullName evidence="7">Amino acid/amide ABC transporter substrate-binding protein, HAAT family</fullName>
    </submittedName>
</protein>
<dbReference type="Proteomes" id="UP000199415">
    <property type="component" value="Unassembled WGS sequence"/>
</dbReference>
<dbReference type="InterPro" id="IPR038050">
    <property type="entry name" value="Neuro_actylchol_rec"/>
</dbReference>
<evidence type="ECO:0000256" key="2">
    <source>
        <dbReference type="ARBA" id="ARBA00010062"/>
    </source>
</evidence>
<dbReference type="InterPro" id="IPR036734">
    <property type="entry name" value="Neur_chan_lig-bd_sf"/>
</dbReference>
<feature type="transmembrane region" description="Helical" evidence="4">
    <location>
        <begin position="731"/>
        <end position="747"/>
    </location>
</feature>
<dbReference type="Pfam" id="PF13458">
    <property type="entry name" value="Peripla_BP_6"/>
    <property type="match status" value="1"/>
</dbReference>
<dbReference type="STRING" id="1082479.SAMN05216241_102154"/>
<evidence type="ECO:0000259" key="6">
    <source>
        <dbReference type="Pfam" id="PF13458"/>
    </source>
</evidence>
<feature type="chain" id="PRO_5011786953" evidence="5">
    <location>
        <begin position="31"/>
        <end position="748"/>
    </location>
</feature>
<keyword evidence="4" id="KW-1133">Transmembrane helix</keyword>
<gene>
    <name evidence="7" type="ORF">SAMN05216241_102154</name>
</gene>
<sequence>MVGSRWGARLLTVLAVMVAAAAGATLPVRAESEPIVLAVVGPMSGDDAASGRAIRDAAKLYASQVNARGGINGRKVRIKTFDNQHDTSLARQRARQIATESNAVAAIGHYYSSNSIAAGDIYAEHGIPVVTGSATAPGVTRDNPWYYRVIADNSMKGRLTAQYLRSFMDVDTVHIAYEEDAYGRTLHSSLREMAPKVGIEVGKRWGIDSKHDDVRARVDTIAEKLADAGDDEAIFLGLLDKQSAMLVKALRDAGSGVKILGGDSVGLGTFPDEMAAMTESEDAAADYIEGIHATTYFIPDVGNRAARRFVDTFEKRYGRKPDALAATYYDATAIALEAYRRAEPSGDLPDRRAAVRESLARFDGPAEAFHGVTGTIRFDEQGNAVRSAPFGVYRQGKLISAAGQLTPVGNPEAVLNLQDQIKSGDIVRVGDQLLYETAVVYTGLDLNSITAIDQQTGTFQADFYIWFRHTAPLDYDKIVFPNAVDSVKLGEKPLMSGMTESGYYSAYRVVATFEHDFEFQAYPFDQQKLKIRIRHQDKPLEKLIFVADEIGMNPEKNPGSEGLAVNSGPRLGDSEWHLRDVLVYSNVRKTESTLGNPRTIAAASNQSLSFSRFNVQTEVARNSNSYLLKNMVPLTLFVLVGYCTMFIRPEGPPFAARVTVGVTALLTTVFYSQRSQSDLPDIGYLVAIDYIYYAVYLYFLYAIAMTVAEHVFIMRDRKERAMRMSAFSKRFMPVMILGIGGLALALYA</sequence>